<dbReference type="InterPro" id="IPR036576">
    <property type="entry name" value="WRKY_dom_sf"/>
</dbReference>
<feature type="region of interest" description="Disordered" evidence="6">
    <location>
        <begin position="73"/>
        <end position="99"/>
    </location>
</feature>
<evidence type="ECO:0000256" key="1">
    <source>
        <dbReference type="ARBA" id="ARBA00004123"/>
    </source>
</evidence>
<evidence type="ECO:0000256" key="2">
    <source>
        <dbReference type="ARBA" id="ARBA00023015"/>
    </source>
</evidence>
<dbReference type="FunFam" id="2.20.25.80:FF:000003">
    <property type="entry name" value="WRKY transcription factor 57"/>
    <property type="match status" value="1"/>
</dbReference>
<dbReference type="GO" id="GO:0005634">
    <property type="term" value="C:nucleus"/>
    <property type="evidence" value="ECO:0007669"/>
    <property type="project" value="UniProtKB-SubCell"/>
</dbReference>
<evidence type="ECO:0000313" key="8">
    <source>
        <dbReference type="EMBL" id="QCV57305.1"/>
    </source>
</evidence>
<dbReference type="SMART" id="SM00774">
    <property type="entry name" value="WRKY"/>
    <property type="match status" value="1"/>
</dbReference>
<evidence type="ECO:0000256" key="6">
    <source>
        <dbReference type="SAM" id="MobiDB-lite"/>
    </source>
</evidence>
<name>A0A4P9Q2M3_FAGTA</name>
<evidence type="ECO:0000259" key="7">
    <source>
        <dbReference type="PROSITE" id="PS50811"/>
    </source>
</evidence>
<comment type="subcellular location">
    <subcellularLocation>
        <location evidence="1">Nucleus</location>
    </subcellularLocation>
</comment>
<keyword evidence="5" id="KW-0539">Nucleus</keyword>
<sequence>MNYPNSETLNLPNFTQLLPTDQNQFQIDHQQVYPQLQQVPLDIDWVSLLSGNPPPTAGSSSTSFPNGGCGGGDCVNDGGRKGRDGVGRRRNVTDKKTTPPRFAFHTQSVDDVLDDGYKWRKYGQKAVKNNIHPRSYYRCTYHTCNVKKQIQRLSKDTSIVVTTYEGIHNHPSEKLMETLTPLLRQLQFLAQF</sequence>
<keyword evidence="3" id="KW-0238">DNA-binding</keyword>
<feature type="compositionally biased region" description="Basic and acidic residues" evidence="6">
    <location>
        <begin position="78"/>
        <end position="97"/>
    </location>
</feature>
<dbReference type="SUPFAM" id="SSF118290">
    <property type="entry name" value="WRKY DNA-binding domain"/>
    <property type="match status" value="1"/>
</dbReference>
<dbReference type="PANTHER" id="PTHR31221">
    <property type="entry name" value="WRKY TRANSCRIPTION FACTOR PROTEIN 1-RELATED"/>
    <property type="match status" value="1"/>
</dbReference>
<dbReference type="PROSITE" id="PS50811">
    <property type="entry name" value="WRKY"/>
    <property type="match status" value="1"/>
</dbReference>
<dbReference type="InterPro" id="IPR044810">
    <property type="entry name" value="WRKY_plant"/>
</dbReference>
<accession>A0A4P9Q2M3</accession>
<keyword evidence="4" id="KW-0804">Transcription</keyword>
<dbReference type="Gene3D" id="2.20.25.80">
    <property type="entry name" value="WRKY domain"/>
    <property type="match status" value="1"/>
</dbReference>
<evidence type="ECO:0000256" key="4">
    <source>
        <dbReference type="ARBA" id="ARBA00023163"/>
    </source>
</evidence>
<protein>
    <submittedName>
        <fullName evidence="8">WRKY transcription factor</fullName>
    </submittedName>
</protein>
<organism evidence="8">
    <name type="scientific">Fagopyrum tataricum</name>
    <name type="common">Tartarian buckwheat</name>
    <name type="synonym">Polygonum tataricum</name>
    <dbReference type="NCBI Taxonomy" id="62330"/>
    <lineage>
        <taxon>Eukaryota</taxon>
        <taxon>Viridiplantae</taxon>
        <taxon>Streptophyta</taxon>
        <taxon>Embryophyta</taxon>
        <taxon>Tracheophyta</taxon>
        <taxon>Spermatophyta</taxon>
        <taxon>Magnoliopsida</taxon>
        <taxon>eudicotyledons</taxon>
        <taxon>Gunneridae</taxon>
        <taxon>Pentapetalae</taxon>
        <taxon>Caryophyllales</taxon>
        <taxon>Polygonaceae</taxon>
        <taxon>Polygonoideae</taxon>
        <taxon>Fagopyreae</taxon>
        <taxon>Fagopyrum</taxon>
    </lineage>
</organism>
<proteinExistence type="evidence at transcript level"/>
<dbReference type="GO" id="GO:0043565">
    <property type="term" value="F:sequence-specific DNA binding"/>
    <property type="evidence" value="ECO:0007669"/>
    <property type="project" value="InterPro"/>
</dbReference>
<evidence type="ECO:0000256" key="3">
    <source>
        <dbReference type="ARBA" id="ARBA00023125"/>
    </source>
</evidence>
<dbReference type="AlphaFoldDB" id="A0A4P9Q2M3"/>
<dbReference type="GO" id="GO:0003700">
    <property type="term" value="F:DNA-binding transcription factor activity"/>
    <property type="evidence" value="ECO:0007669"/>
    <property type="project" value="InterPro"/>
</dbReference>
<dbReference type="Pfam" id="PF03106">
    <property type="entry name" value="WRKY"/>
    <property type="match status" value="1"/>
</dbReference>
<keyword evidence="2" id="KW-0805">Transcription regulation</keyword>
<feature type="domain" description="WRKY" evidence="7">
    <location>
        <begin position="108"/>
        <end position="173"/>
    </location>
</feature>
<dbReference type="InterPro" id="IPR003657">
    <property type="entry name" value="WRKY_dom"/>
</dbReference>
<dbReference type="EMBL" id="MK161298">
    <property type="protein sequence ID" value="QCV57305.1"/>
    <property type="molecule type" value="mRNA"/>
</dbReference>
<dbReference type="PANTHER" id="PTHR31221:SF111">
    <property type="entry name" value="WRKY TRANSCRIPTION FACTOR 43-RELATED"/>
    <property type="match status" value="1"/>
</dbReference>
<reference evidence="8" key="1">
    <citation type="submission" date="2018-11" db="EMBL/GenBank/DDBJ databases">
        <authorList>
            <person name="Xia H."/>
        </authorList>
    </citation>
    <scope>NUCLEOTIDE SEQUENCE</scope>
    <source>
        <strain evidence="8">FtPinG0005089400.01</strain>
    </source>
</reference>
<evidence type="ECO:0000256" key="5">
    <source>
        <dbReference type="ARBA" id="ARBA00023242"/>
    </source>
</evidence>